<reference evidence="2 3" key="1">
    <citation type="submission" date="2024-06" db="EMBL/GenBank/DDBJ databases">
        <title>Soil Sphingobacterium thalpophilum.</title>
        <authorList>
            <person name="Yang J."/>
            <person name="Li J."/>
        </authorList>
    </citation>
    <scope>NUCLEOTIDE SEQUENCE [LARGE SCALE GENOMIC DNA]</scope>
    <source>
        <strain evidence="2 3">22g91tb</strain>
    </source>
</reference>
<evidence type="ECO:0000313" key="2">
    <source>
        <dbReference type="EMBL" id="MEZ0451697.1"/>
    </source>
</evidence>
<name>A0ABV4HCC0_9SPHI</name>
<keyword evidence="1" id="KW-0732">Signal</keyword>
<dbReference type="EMBL" id="JBEOQB010000002">
    <property type="protein sequence ID" value="MEZ0451697.1"/>
    <property type="molecule type" value="Genomic_DNA"/>
</dbReference>
<comment type="caution">
    <text evidence="2">The sequence shown here is derived from an EMBL/GenBank/DDBJ whole genome shotgun (WGS) entry which is preliminary data.</text>
</comment>
<protein>
    <recommendedName>
        <fullName evidence="4">Outer membrane protein beta-barrel domain-containing protein</fullName>
    </recommendedName>
</protein>
<evidence type="ECO:0000256" key="1">
    <source>
        <dbReference type="SAM" id="SignalP"/>
    </source>
</evidence>
<sequence>MKFKQLLLMTGAYIIAAPVFAQQKDAAAPQGTTTSPAKEGRTAASSVVQHSEQPYKAALGIKFLWGISATGKFFVKDNAAFEAIVHYDGMSGLGTALNLTALYEYHGSFAVPGLRWYLGGGASLGYIKLKGFEDSELDSSSFSYGVDGVAGLEYKIDKLPIAISVDWQPGYTLNSGGGFASKSGGFGVKYTF</sequence>
<proteinExistence type="predicted"/>
<dbReference type="Proteomes" id="UP001566204">
    <property type="component" value="Unassembled WGS sequence"/>
</dbReference>
<evidence type="ECO:0000313" key="3">
    <source>
        <dbReference type="Proteomes" id="UP001566204"/>
    </source>
</evidence>
<evidence type="ECO:0008006" key="4">
    <source>
        <dbReference type="Google" id="ProtNLM"/>
    </source>
</evidence>
<feature type="signal peptide" evidence="1">
    <location>
        <begin position="1"/>
        <end position="21"/>
    </location>
</feature>
<dbReference type="RefSeq" id="WP_051606534.1">
    <property type="nucleotide sequence ID" value="NZ_CP141191.1"/>
</dbReference>
<organism evidence="2 3">
    <name type="scientific">Sphingobacterium thalpophilum</name>
    <dbReference type="NCBI Taxonomy" id="259"/>
    <lineage>
        <taxon>Bacteria</taxon>
        <taxon>Pseudomonadati</taxon>
        <taxon>Bacteroidota</taxon>
        <taxon>Sphingobacteriia</taxon>
        <taxon>Sphingobacteriales</taxon>
        <taxon>Sphingobacteriaceae</taxon>
        <taxon>Sphingobacterium</taxon>
    </lineage>
</organism>
<gene>
    <name evidence="2" type="ORF">ABTW24_08835</name>
</gene>
<dbReference type="GeneID" id="78460871"/>
<accession>A0ABV4HCC0</accession>
<feature type="chain" id="PRO_5046633010" description="Outer membrane protein beta-barrel domain-containing protein" evidence="1">
    <location>
        <begin position="22"/>
        <end position="192"/>
    </location>
</feature>
<keyword evidence="3" id="KW-1185">Reference proteome</keyword>